<dbReference type="InterPro" id="IPR029058">
    <property type="entry name" value="AB_hydrolase_fold"/>
</dbReference>
<keyword evidence="3" id="KW-1185">Reference proteome</keyword>
<evidence type="ECO:0000313" key="2">
    <source>
        <dbReference type="EMBL" id="MFD2830009.1"/>
    </source>
</evidence>
<comment type="caution">
    <text evidence="2">The sequence shown here is derived from an EMBL/GenBank/DDBJ whole genome shotgun (WGS) entry which is preliminary data.</text>
</comment>
<name>A0ABW5WX59_9STAP</name>
<dbReference type="Proteomes" id="UP001597519">
    <property type="component" value="Unassembled WGS sequence"/>
</dbReference>
<protein>
    <submittedName>
        <fullName evidence="2">Uncharacterized protein</fullName>
    </submittedName>
</protein>
<feature type="transmembrane region" description="Helical" evidence="1">
    <location>
        <begin position="127"/>
        <end position="145"/>
    </location>
</feature>
<evidence type="ECO:0000313" key="3">
    <source>
        <dbReference type="Proteomes" id="UP001597519"/>
    </source>
</evidence>
<organism evidence="2 3">
    <name type="scientific">Corticicoccus populi</name>
    <dbReference type="NCBI Taxonomy" id="1812821"/>
    <lineage>
        <taxon>Bacteria</taxon>
        <taxon>Bacillati</taxon>
        <taxon>Bacillota</taxon>
        <taxon>Bacilli</taxon>
        <taxon>Bacillales</taxon>
        <taxon>Staphylococcaceae</taxon>
        <taxon>Corticicoccus</taxon>
    </lineage>
</organism>
<keyword evidence="1" id="KW-1133">Transmembrane helix</keyword>
<keyword evidence="1" id="KW-0472">Membrane</keyword>
<evidence type="ECO:0000256" key="1">
    <source>
        <dbReference type="SAM" id="Phobius"/>
    </source>
</evidence>
<dbReference type="Gene3D" id="3.40.50.1820">
    <property type="entry name" value="alpha/beta hydrolase"/>
    <property type="match status" value="1"/>
</dbReference>
<reference evidence="3" key="1">
    <citation type="journal article" date="2019" name="Int. J. Syst. Evol. Microbiol.">
        <title>The Global Catalogue of Microorganisms (GCM) 10K type strain sequencing project: providing services to taxonomists for standard genome sequencing and annotation.</title>
        <authorList>
            <consortium name="The Broad Institute Genomics Platform"/>
            <consortium name="The Broad Institute Genome Sequencing Center for Infectious Disease"/>
            <person name="Wu L."/>
            <person name="Ma J."/>
        </authorList>
    </citation>
    <scope>NUCLEOTIDE SEQUENCE [LARGE SCALE GENOMIC DNA]</scope>
    <source>
        <strain evidence="3">KCTC 33575</strain>
    </source>
</reference>
<dbReference type="RefSeq" id="WP_377772532.1">
    <property type="nucleotide sequence ID" value="NZ_JBHUOQ010000001.1"/>
</dbReference>
<keyword evidence="1" id="KW-0812">Transmembrane</keyword>
<dbReference type="SUPFAM" id="SSF53474">
    <property type="entry name" value="alpha/beta-Hydrolases"/>
    <property type="match status" value="1"/>
</dbReference>
<sequence>MIDNETKIKLEDLNLDLLLTLDNRTLVIQKNNVSYHFKFHSKVNSNNLVVFSNGALNRNKKDAPFFSRFTWAREFNANSLYIDDPTIHDSHLTVGWGVGEKDNYYLKEISEIIDKITKLLNIKNNNIIFFGSSAGGFMSIMLSIFKKRSLAIANNPQIWIRKDTQKNRAENLYNSAFPNMSEKEIAENYGDRLSVLKMMEEYNYIPNIVYVLNRYSNKDFKEQYLPFVEYIDNIDNTNDSIELLLYHSDKGHGGIYPRAKTIQLINKYLDLRNPSYNFNTKKFNTFKMYDNNNNYIESMRVNDNTLYLPVKYLKKDFSCVLEKRFESKKGTLKIELINKYLNAKGSGYLQYEIVKNSKTILIEDISKWPFQNQIYLHNLQQNDIILIRIRTLKNCEANSWSKASRTEILNIVELTKSIEYNSPASFSSPYSVQTQE</sequence>
<dbReference type="EMBL" id="JBHUOQ010000001">
    <property type="protein sequence ID" value="MFD2830009.1"/>
    <property type="molecule type" value="Genomic_DNA"/>
</dbReference>
<accession>A0ABW5WX59</accession>
<proteinExistence type="predicted"/>
<gene>
    <name evidence="2" type="ORF">ACFSX4_05960</name>
</gene>